<organism evidence="5 6">
    <name type="scientific">Salix udensis</name>
    <dbReference type="NCBI Taxonomy" id="889485"/>
    <lineage>
        <taxon>Eukaryota</taxon>
        <taxon>Viridiplantae</taxon>
        <taxon>Streptophyta</taxon>
        <taxon>Embryophyta</taxon>
        <taxon>Tracheophyta</taxon>
        <taxon>Spermatophyta</taxon>
        <taxon>Magnoliopsida</taxon>
        <taxon>eudicotyledons</taxon>
        <taxon>Gunneridae</taxon>
        <taxon>Pentapetalae</taxon>
        <taxon>rosids</taxon>
        <taxon>fabids</taxon>
        <taxon>Malpighiales</taxon>
        <taxon>Salicaceae</taxon>
        <taxon>Saliceae</taxon>
        <taxon>Salix</taxon>
    </lineage>
</organism>
<dbReference type="Pfam" id="PF08381">
    <property type="entry name" value="BRX"/>
    <property type="match status" value="1"/>
</dbReference>
<reference evidence="5 6" key="1">
    <citation type="journal article" date="2023" name="Int. J. Mol. Sci.">
        <title>De Novo Assembly and Annotation of 11 Diverse Shrub Willow (Salix) Genomes Reveals Novel Gene Organization in Sex-Linked Regions.</title>
        <authorList>
            <person name="Hyden B."/>
            <person name="Feng K."/>
            <person name="Yates T.B."/>
            <person name="Jawdy S."/>
            <person name="Cereghino C."/>
            <person name="Smart L.B."/>
            <person name="Muchero W."/>
        </authorList>
    </citation>
    <scope>NUCLEOTIDE SEQUENCE [LARGE SCALE GENOMIC DNA]</scope>
    <source>
        <tissue evidence="5">Shoot tip</tissue>
    </source>
</reference>
<protein>
    <recommendedName>
        <fullName evidence="4">BRX domain-containing protein</fullName>
    </recommendedName>
</protein>
<proteinExistence type="inferred from homology"/>
<evidence type="ECO:0000256" key="2">
    <source>
        <dbReference type="ARBA" id="ARBA00009057"/>
    </source>
</evidence>
<dbReference type="Pfam" id="PF16627">
    <property type="entry name" value="BRX_assoc"/>
    <property type="match status" value="1"/>
</dbReference>
<dbReference type="GO" id="GO:0005634">
    <property type="term" value="C:nucleus"/>
    <property type="evidence" value="ECO:0007669"/>
    <property type="project" value="UniProtKB-SubCell"/>
</dbReference>
<dbReference type="Proteomes" id="UP001162972">
    <property type="component" value="Chromosome 3"/>
</dbReference>
<gene>
    <name evidence="5" type="ORF">OIU84_003453</name>
</gene>
<evidence type="ECO:0000256" key="3">
    <source>
        <dbReference type="ARBA" id="ARBA00023242"/>
    </source>
</evidence>
<comment type="similarity">
    <text evidence="2">Belongs to the BRX family.</text>
</comment>
<dbReference type="PROSITE" id="PS51514">
    <property type="entry name" value="BRX"/>
    <property type="match status" value="1"/>
</dbReference>
<dbReference type="PANTHER" id="PTHR46058">
    <property type="entry name" value="PROTEIN BREVIS RADIX-LIKE 1"/>
    <property type="match status" value="1"/>
</dbReference>
<comment type="caution">
    <text evidence="5">The sequence shown here is derived from an EMBL/GenBank/DDBJ whole genome shotgun (WGS) entry which is preliminary data.</text>
</comment>
<dbReference type="InterPro" id="IPR044532">
    <property type="entry name" value="BRX-like"/>
</dbReference>
<dbReference type="AlphaFoldDB" id="A0AAD6K1Z0"/>
<keyword evidence="3" id="KW-0539">Nucleus</keyword>
<accession>A0AAD6K1Z0</accession>
<dbReference type="InterPro" id="IPR013591">
    <property type="entry name" value="Brevis_radix_dom"/>
</dbReference>
<feature type="domain" description="BRX" evidence="4">
    <location>
        <begin position="68"/>
        <end position="123"/>
    </location>
</feature>
<evidence type="ECO:0000259" key="4">
    <source>
        <dbReference type="PROSITE" id="PS51514"/>
    </source>
</evidence>
<keyword evidence="6" id="KW-1185">Reference proteome</keyword>
<evidence type="ECO:0000313" key="5">
    <source>
        <dbReference type="EMBL" id="KAJ6414457.1"/>
    </source>
</evidence>
<sequence>MFLLEFLSNSVVPTACHEQDSKGSNSLAISNVSGITTYQTPHHSEVTQIETTVRNKNRIAKVEPTNGDEWVEQDEPGVYITLVSLHGGAKDLKRVRFSRKRFSEKQAEQWWAANRARVYQQYNVPMGDRSIVSVGREGLTQ</sequence>
<dbReference type="PANTHER" id="PTHR46058:SF40">
    <property type="entry name" value="BRX DOMAIN-CONTAINING PROTEIN"/>
    <property type="match status" value="1"/>
</dbReference>
<evidence type="ECO:0000313" key="6">
    <source>
        <dbReference type="Proteomes" id="UP001162972"/>
    </source>
</evidence>
<dbReference type="EMBL" id="JAPFFJ010000012">
    <property type="protein sequence ID" value="KAJ6414457.1"/>
    <property type="molecule type" value="Genomic_DNA"/>
</dbReference>
<evidence type="ECO:0000256" key="1">
    <source>
        <dbReference type="ARBA" id="ARBA00004123"/>
    </source>
</evidence>
<comment type="subcellular location">
    <subcellularLocation>
        <location evidence="1">Nucleus</location>
    </subcellularLocation>
</comment>
<name>A0AAD6K1Z0_9ROSI</name>